<sequence>MRWSYGLGVSAFTLQRMTPSPDLTYSPGASAITVRGTQSTG</sequence>
<comment type="caution">
    <text evidence="1">The sequence shown here is derived from an EMBL/GenBank/DDBJ whole genome shotgun (WGS) entry which is preliminary data.</text>
</comment>
<dbReference type="AlphaFoldDB" id="A0A3E0A6L3"/>
<gene>
    <name evidence="1" type="ORF">DFJ67_8273</name>
</gene>
<keyword evidence="2" id="KW-1185">Reference proteome</keyword>
<reference evidence="1 2" key="1">
    <citation type="submission" date="2018-08" db="EMBL/GenBank/DDBJ databases">
        <title>Sequencing the genomes of 1000 actinobacteria strains.</title>
        <authorList>
            <person name="Klenk H.-P."/>
        </authorList>
    </citation>
    <scope>NUCLEOTIDE SEQUENCE [LARGE SCALE GENOMIC DNA]</scope>
    <source>
        <strain evidence="1 2">DSM 44099</strain>
    </source>
</reference>
<name>A0A3E0A6L3_9ACTN</name>
<dbReference type="EMBL" id="QUMQ01000001">
    <property type="protein sequence ID" value="REG02181.1"/>
    <property type="molecule type" value="Genomic_DNA"/>
</dbReference>
<evidence type="ECO:0000313" key="1">
    <source>
        <dbReference type="EMBL" id="REG02181.1"/>
    </source>
</evidence>
<proteinExistence type="predicted"/>
<dbReference type="Proteomes" id="UP000256913">
    <property type="component" value="Unassembled WGS sequence"/>
</dbReference>
<organism evidence="1 2">
    <name type="scientific">Asanoa ferruginea</name>
    <dbReference type="NCBI Taxonomy" id="53367"/>
    <lineage>
        <taxon>Bacteria</taxon>
        <taxon>Bacillati</taxon>
        <taxon>Actinomycetota</taxon>
        <taxon>Actinomycetes</taxon>
        <taxon>Micromonosporales</taxon>
        <taxon>Micromonosporaceae</taxon>
        <taxon>Asanoa</taxon>
    </lineage>
</organism>
<protein>
    <submittedName>
        <fullName evidence="1">Uncharacterized protein</fullName>
    </submittedName>
</protein>
<evidence type="ECO:0000313" key="2">
    <source>
        <dbReference type="Proteomes" id="UP000256913"/>
    </source>
</evidence>
<accession>A0A3E0A6L3</accession>